<evidence type="ECO:0000313" key="4">
    <source>
        <dbReference type="EMBL" id="TXG70049.1"/>
    </source>
</evidence>
<gene>
    <name evidence="4" type="ORF">EZV62_004984</name>
</gene>
<dbReference type="Pfam" id="PF14372">
    <property type="entry name" value="hAT-like_RNase-H"/>
    <property type="match status" value="1"/>
</dbReference>
<dbReference type="AlphaFoldDB" id="A0A5C7ILV0"/>
<dbReference type="Pfam" id="PF05699">
    <property type="entry name" value="Dimer_Tnp_hAT"/>
    <property type="match status" value="1"/>
</dbReference>
<name>A0A5C7ILV0_9ROSI</name>
<keyword evidence="5" id="KW-1185">Reference proteome</keyword>
<evidence type="ECO:0000259" key="2">
    <source>
        <dbReference type="Pfam" id="PF05699"/>
    </source>
</evidence>
<comment type="caution">
    <text evidence="4">The sequence shown here is derived from an EMBL/GenBank/DDBJ whole genome shotgun (WGS) entry which is preliminary data.</text>
</comment>
<dbReference type="PANTHER" id="PTHR46481">
    <property type="entry name" value="ZINC FINGER BED DOMAIN-CONTAINING PROTEIN 4"/>
    <property type="match status" value="1"/>
</dbReference>
<dbReference type="InterPro" id="IPR012337">
    <property type="entry name" value="RNaseH-like_sf"/>
</dbReference>
<dbReference type="InterPro" id="IPR025525">
    <property type="entry name" value="hAT-like_transposase_RNase-H"/>
</dbReference>
<keyword evidence="1" id="KW-0238">DNA-binding</keyword>
<dbReference type="GO" id="GO:0003677">
    <property type="term" value="F:DNA binding"/>
    <property type="evidence" value="ECO:0007669"/>
    <property type="project" value="UniProtKB-KW"/>
</dbReference>
<dbReference type="GO" id="GO:0046983">
    <property type="term" value="F:protein dimerization activity"/>
    <property type="evidence" value="ECO:0007669"/>
    <property type="project" value="InterPro"/>
</dbReference>
<proteinExistence type="predicted"/>
<accession>A0A5C7ILV0</accession>
<organism evidence="4 5">
    <name type="scientific">Acer yangbiense</name>
    <dbReference type="NCBI Taxonomy" id="1000413"/>
    <lineage>
        <taxon>Eukaryota</taxon>
        <taxon>Viridiplantae</taxon>
        <taxon>Streptophyta</taxon>
        <taxon>Embryophyta</taxon>
        <taxon>Tracheophyta</taxon>
        <taxon>Spermatophyta</taxon>
        <taxon>Magnoliopsida</taxon>
        <taxon>eudicotyledons</taxon>
        <taxon>Gunneridae</taxon>
        <taxon>Pentapetalae</taxon>
        <taxon>rosids</taxon>
        <taxon>malvids</taxon>
        <taxon>Sapindales</taxon>
        <taxon>Sapindaceae</taxon>
        <taxon>Hippocastanoideae</taxon>
        <taxon>Acereae</taxon>
        <taxon>Acer</taxon>
    </lineage>
</organism>
<dbReference type="Proteomes" id="UP000323000">
    <property type="component" value="Chromosome 2"/>
</dbReference>
<evidence type="ECO:0000256" key="1">
    <source>
        <dbReference type="ARBA" id="ARBA00023125"/>
    </source>
</evidence>
<dbReference type="SUPFAM" id="SSF140996">
    <property type="entry name" value="Hermes dimerisation domain"/>
    <property type="match status" value="1"/>
</dbReference>
<protein>
    <recommendedName>
        <fullName evidence="6">HAT C-terminal dimerisation domain-containing protein</fullName>
    </recommendedName>
</protein>
<dbReference type="InterPro" id="IPR052035">
    <property type="entry name" value="ZnF_BED_domain_contain"/>
</dbReference>
<dbReference type="PANTHER" id="PTHR46481:SF8">
    <property type="entry name" value="ZINC FINGER BED DOMAIN-CONTAINING PROTEIN RICESLEEPER 1-LIKE"/>
    <property type="match status" value="1"/>
</dbReference>
<feature type="domain" description="HAT C-terminal dimerisation" evidence="2">
    <location>
        <begin position="521"/>
        <end position="603"/>
    </location>
</feature>
<evidence type="ECO:0008006" key="6">
    <source>
        <dbReference type="Google" id="ProtNLM"/>
    </source>
</evidence>
<dbReference type="EMBL" id="VAHF01000002">
    <property type="protein sequence ID" value="TXG70049.1"/>
    <property type="molecule type" value="Genomic_DNA"/>
</dbReference>
<dbReference type="OrthoDB" id="1734923at2759"/>
<reference evidence="5" key="1">
    <citation type="journal article" date="2019" name="Gigascience">
        <title>De novo genome assembly of the endangered Acer yangbiense, a plant species with extremely small populations endemic to Yunnan Province, China.</title>
        <authorList>
            <person name="Yang J."/>
            <person name="Wariss H.M."/>
            <person name="Tao L."/>
            <person name="Zhang R."/>
            <person name="Yun Q."/>
            <person name="Hollingsworth P."/>
            <person name="Dao Z."/>
            <person name="Luo G."/>
            <person name="Guo H."/>
            <person name="Ma Y."/>
            <person name="Sun W."/>
        </authorList>
    </citation>
    <scope>NUCLEOTIDE SEQUENCE [LARGE SCALE GENOMIC DNA]</scope>
    <source>
        <strain evidence="5">cv. Malutang</strain>
    </source>
</reference>
<feature type="domain" description="hAT-like transposase RNase-H fold" evidence="3">
    <location>
        <begin position="362"/>
        <end position="465"/>
    </location>
</feature>
<dbReference type="InterPro" id="IPR008906">
    <property type="entry name" value="HATC_C_dom"/>
</dbReference>
<sequence length="675" mass="76614">MNKHIRKQCKQYRAKLASADPKQTCLVKQTSISTFTTSSKEGCSSSLGLGVFNKDDTRKSLAEMLIVDELPFRFVEKRGFRNFCRVGMPRFDVPSRRTIVRDILQMYVDMKTSLIKQFRESKVRVCLTTDTWTSIQNINYMVVTAHFVDEKWQLQKRILSFTQISDHKGETIGKCIEKVLLDWGIERVFTITVDNATANAMAILYVKRKLNSWHADGAILDGKYLHLRCCAHIVNLIVNDGLKEIHDSVVAIRNAVKFVKSSPSRFALFKKSVKREKIQHKGLVVLDVPTRWNSTYLMLASSLKFVKAFDWLDDDDVSYQSYFKEDGNEPKRIGPPRFEDWENAKVFVQFLKTFYDVTLQFSGSLSVTSNLYFHKWSTINNQLKSMSGDANHLVSQMASSMMIKFEKYWGSLDKTNKLLIVAVVLDPRYKLQYVSYCFSVFYGATSRELMTSNIKNALVELYEYYSALYSGGDGSGGGGDGGGIEVPSFCNLQSDDSSVFDLSIAFSEIVENEDNIMYKNEVERYLLEPVERKRSNFDVLNWWSVCSAHYPILALVAKDVFAMPISTVASESAFSSGGRVLDSFWSSLTPKMAECLICTQNWLQAKYRTSQLEEEIMQAQSDDSSLENLQFIEDAETGLLCNGLNFGARAVDCCAMDSTAADCCELFVYELFGTV</sequence>
<dbReference type="SUPFAM" id="SSF53098">
    <property type="entry name" value="Ribonuclease H-like"/>
    <property type="match status" value="1"/>
</dbReference>
<evidence type="ECO:0000259" key="3">
    <source>
        <dbReference type="Pfam" id="PF14372"/>
    </source>
</evidence>
<evidence type="ECO:0000313" key="5">
    <source>
        <dbReference type="Proteomes" id="UP000323000"/>
    </source>
</evidence>